<dbReference type="EMBL" id="JAMZEL010000004">
    <property type="protein sequence ID" value="MCP1383239.1"/>
    <property type="molecule type" value="Genomic_DNA"/>
</dbReference>
<dbReference type="PANTHER" id="PTHR22953:SF153">
    <property type="entry name" value="PURPLE ACID PHOSPHATASE"/>
    <property type="match status" value="1"/>
</dbReference>
<dbReference type="InterPro" id="IPR004843">
    <property type="entry name" value="Calcineurin-like_PHP"/>
</dbReference>
<dbReference type="SUPFAM" id="SSF49363">
    <property type="entry name" value="Purple acid phosphatase, N-terminal domain"/>
    <property type="match status" value="1"/>
</dbReference>
<name>A0ABT1FN96_9BACT</name>
<dbReference type="InterPro" id="IPR015914">
    <property type="entry name" value="PAPs_N"/>
</dbReference>
<proteinExistence type="predicted"/>
<feature type="domain" description="Calcineurin-like phosphoesterase" evidence="4">
    <location>
        <begin position="678"/>
        <end position="909"/>
    </location>
</feature>
<dbReference type="PANTHER" id="PTHR22953">
    <property type="entry name" value="ACID PHOSPHATASE RELATED"/>
    <property type="match status" value="1"/>
</dbReference>
<evidence type="ECO:0000313" key="6">
    <source>
        <dbReference type="EMBL" id="MCP1383239.1"/>
    </source>
</evidence>
<evidence type="ECO:0000259" key="4">
    <source>
        <dbReference type="Pfam" id="PF00149"/>
    </source>
</evidence>
<evidence type="ECO:0000313" key="7">
    <source>
        <dbReference type="Proteomes" id="UP001204772"/>
    </source>
</evidence>
<dbReference type="RefSeq" id="WP_253527962.1">
    <property type="nucleotide sequence ID" value="NZ_JAMZEL010000004.1"/>
</dbReference>
<sequence>MKLTDYLFRKRFVLLLLFVLGAQAAFTQTTFVGFKSTGWKYRTANQEPATFGNGTWKTNAYNDAAWASGQATLGYDDGTPTHTINTWVWPYSASRTGNNSAKTHYFRKTFNVGNPNDYSSYKIKTWCDDGLVVYLNNKEVYRLNMPAGVVDSLTSASMAPANDSIYGEVTINLPSDLLPGDNVIAVEVHQSGVSLDRYFDLSIEGTLGNIPLYPEWPVTFKSTGWKYRTANQEPATFGNGTWKTNAYNDAAWASGQATLGYDDGTPTHTINTWVWPYSASRTGNNSAKTHYFRKSFNITNPALFSGYKIKTWCDDGLVVYLNNKEVYRLNMPAGAVDSLTSASMAPANDSIYGEVTINLQGDLLPGTNVIAVEVHQSGVSLDRYFDLSIEGIQIITCPEWPIAFKSTGWKYRTANQEPATFGNGTWKTNAYNDAAWSSGQATLGYDDGTPTHTINTWLWPLNPSRTGNNSARTHYFRKCFNVTNKNLYTGYRIKTWCDDGLVVYLNNKEVYRLNMPAGPVDSLTSASTAPANDSIYGETTIFLPNDLLDGPNVIAVEVHQAASSLDRYFDLSIEGVTTPCGVTLTRQPYLQLSTPTSMTVRWRTNAAIIGRVKYGTSMGGLTQFVDDSAPTTEHVITLTGLTPNQLYYYSVGCTDGTAIQGDANNYFKTPPADTERPLRFWLFGDSGKTSTSRQTQTRQAYLNYLGNNYVDGVLLMGDIALREDYATEPGDGTDGILQQKFFNQMGDVLKKFPSWTTFGNHDYHGFPDPNNPGDSTLAFHLTDAAIFNSFSFPSSVADGISSDKNYYSFDVGNVHFVQINPYYIPSATYGGPSIATTADTVTGNLINWLKKDLAATQKLWKIVFFHIPPYSKVKHDSDTDNMLINVRRSLVPILERYKVDLVLSGHAHGMQRSKLINGVFDIGTPSPSSIIQSQSARYPASAPYTKNSGGKGTVYIVNSDGGQGQNSSEEYDYTLPPSPHPVMYYTTTERLGGSSELRVFKNRIDFVGIKQDGSKPDSFTIMKDVNKKITYNTPTPPLILTASWEGNYSWKILGGGSLPNTTKSITVAPSANVTYIVNDGYNGGNGFLADTFIVNVCTPTITLTSTISTNTVYRASQWIKGSNTNIIAPSATVEYHAGYIELKPSGTGTAFLATPSNGHYFLAVPDGCAPGGGGGESNNNTQGQESSNKALLPSSSASSKLQKREPKR</sequence>
<dbReference type="Proteomes" id="UP001204772">
    <property type="component" value="Unassembled WGS sequence"/>
</dbReference>
<dbReference type="Pfam" id="PF00149">
    <property type="entry name" value="Metallophos"/>
    <property type="match status" value="1"/>
</dbReference>
<feature type="chain" id="PRO_5046153259" evidence="3">
    <location>
        <begin position="25"/>
        <end position="1208"/>
    </location>
</feature>
<keyword evidence="1 3" id="KW-0732">Signal</keyword>
<dbReference type="Pfam" id="PF16656">
    <property type="entry name" value="Pur_ac_phosph_N"/>
    <property type="match status" value="1"/>
</dbReference>
<organism evidence="6 7">
    <name type="scientific">Runella salmonicolor</name>
    <dbReference type="NCBI Taxonomy" id="2950278"/>
    <lineage>
        <taxon>Bacteria</taxon>
        <taxon>Pseudomonadati</taxon>
        <taxon>Bacteroidota</taxon>
        <taxon>Cytophagia</taxon>
        <taxon>Cytophagales</taxon>
        <taxon>Spirosomataceae</taxon>
        <taxon>Runella</taxon>
    </lineage>
</organism>
<gene>
    <name evidence="6" type="ORF">NCI00_12415</name>
</gene>
<evidence type="ECO:0000256" key="2">
    <source>
        <dbReference type="SAM" id="MobiDB-lite"/>
    </source>
</evidence>
<dbReference type="SUPFAM" id="SSF56300">
    <property type="entry name" value="Metallo-dependent phosphatases"/>
    <property type="match status" value="1"/>
</dbReference>
<dbReference type="InterPro" id="IPR008963">
    <property type="entry name" value="Purple_acid_Pase-like_N"/>
</dbReference>
<feature type="domain" description="Purple acid phosphatase N-terminal" evidence="5">
    <location>
        <begin position="587"/>
        <end position="656"/>
    </location>
</feature>
<dbReference type="Gene3D" id="2.60.120.260">
    <property type="entry name" value="Galactose-binding domain-like"/>
    <property type="match status" value="3"/>
</dbReference>
<dbReference type="InterPro" id="IPR003961">
    <property type="entry name" value="FN3_dom"/>
</dbReference>
<evidence type="ECO:0000256" key="3">
    <source>
        <dbReference type="SAM" id="SignalP"/>
    </source>
</evidence>
<reference evidence="6 7" key="1">
    <citation type="submission" date="2022-06" db="EMBL/GenBank/DDBJ databases">
        <title>Runella sp. S5 genome sequencing.</title>
        <authorList>
            <person name="Park S."/>
        </authorList>
    </citation>
    <scope>NUCLEOTIDE SEQUENCE [LARGE SCALE GENOMIC DNA]</scope>
    <source>
        <strain evidence="6 7">S5</strain>
    </source>
</reference>
<dbReference type="Gene3D" id="3.60.21.10">
    <property type="match status" value="1"/>
</dbReference>
<protein>
    <submittedName>
        <fullName evidence="6">Metallophosphoesterase family protein</fullName>
    </submittedName>
</protein>
<evidence type="ECO:0000259" key="5">
    <source>
        <dbReference type="Pfam" id="PF16656"/>
    </source>
</evidence>
<feature type="region of interest" description="Disordered" evidence="2">
    <location>
        <begin position="1171"/>
        <end position="1208"/>
    </location>
</feature>
<dbReference type="InterPro" id="IPR039331">
    <property type="entry name" value="PAPs-like"/>
</dbReference>
<keyword evidence="7" id="KW-1185">Reference proteome</keyword>
<dbReference type="CDD" id="cd00063">
    <property type="entry name" value="FN3"/>
    <property type="match status" value="1"/>
</dbReference>
<evidence type="ECO:0000256" key="1">
    <source>
        <dbReference type="ARBA" id="ARBA00022729"/>
    </source>
</evidence>
<comment type="caution">
    <text evidence="6">The sequence shown here is derived from an EMBL/GenBank/DDBJ whole genome shotgun (WGS) entry which is preliminary data.</text>
</comment>
<dbReference type="InterPro" id="IPR029052">
    <property type="entry name" value="Metallo-depent_PP-like"/>
</dbReference>
<feature type="signal peptide" evidence="3">
    <location>
        <begin position="1"/>
        <end position="24"/>
    </location>
</feature>
<feature type="compositionally biased region" description="Low complexity" evidence="2">
    <location>
        <begin position="1186"/>
        <end position="1200"/>
    </location>
</feature>
<accession>A0ABT1FN96</accession>